<feature type="region of interest" description="Disordered" evidence="1">
    <location>
        <begin position="599"/>
        <end position="631"/>
    </location>
</feature>
<dbReference type="Pfam" id="PF00856">
    <property type="entry name" value="SET"/>
    <property type="match status" value="1"/>
</dbReference>
<evidence type="ECO:0000259" key="2">
    <source>
        <dbReference type="PROSITE" id="PS50280"/>
    </source>
</evidence>
<feature type="region of interest" description="Disordered" evidence="1">
    <location>
        <begin position="172"/>
        <end position="201"/>
    </location>
</feature>
<reference evidence="3 4" key="1">
    <citation type="journal article" date="2020" name="ISME J.">
        <title>Uncovering the hidden diversity of litter-decomposition mechanisms in mushroom-forming fungi.</title>
        <authorList>
            <person name="Floudas D."/>
            <person name="Bentzer J."/>
            <person name="Ahren D."/>
            <person name="Johansson T."/>
            <person name="Persson P."/>
            <person name="Tunlid A."/>
        </authorList>
    </citation>
    <scope>NUCLEOTIDE SEQUENCE [LARGE SCALE GENOMIC DNA]</scope>
    <source>
        <strain evidence="3 4">CBS 101986</strain>
    </source>
</reference>
<feature type="domain" description="SET" evidence="2">
    <location>
        <begin position="269"/>
        <end position="431"/>
    </location>
</feature>
<dbReference type="InterPro" id="IPR046341">
    <property type="entry name" value="SET_dom_sf"/>
</dbReference>
<feature type="compositionally biased region" description="Polar residues" evidence="1">
    <location>
        <begin position="1"/>
        <end position="26"/>
    </location>
</feature>
<name>A0A8H5AZI2_9AGAR</name>
<dbReference type="SMART" id="SM00317">
    <property type="entry name" value="SET"/>
    <property type="match status" value="1"/>
</dbReference>
<feature type="region of interest" description="Disordered" evidence="1">
    <location>
        <begin position="1"/>
        <end position="44"/>
    </location>
</feature>
<dbReference type="InterPro" id="IPR001214">
    <property type="entry name" value="SET_dom"/>
</dbReference>
<protein>
    <recommendedName>
        <fullName evidence="2">SET domain-containing protein</fullName>
    </recommendedName>
</protein>
<keyword evidence="4" id="KW-1185">Reference proteome</keyword>
<dbReference type="PROSITE" id="PS50280">
    <property type="entry name" value="SET"/>
    <property type="match status" value="1"/>
</dbReference>
<dbReference type="AlphaFoldDB" id="A0A8H5AZI2"/>
<evidence type="ECO:0000256" key="1">
    <source>
        <dbReference type="SAM" id="MobiDB-lite"/>
    </source>
</evidence>
<accession>A0A8H5AZI2</accession>
<proteinExistence type="predicted"/>
<evidence type="ECO:0000313" key="3">
    <source>
        <dbReference type="EMBL" id="KAF5313924.1"/>
    </source>
</evidence>
<dbReference type="Proteomes" id="UP000567179">
    <property type="component" value="Unassembled WGS sequence"/>
</dbReference>
<gene>
    <name evidence="3" type="ORF">D9619_013083</name>
</gene>
<dbReference type="OrthoDB" id="265717at2759"/>
<organism evidence="3 4">
    <name type="scientific">Psilocybe cf. subviscida</name>
    <dbReference type="NCBI Taxonomy" id="2480587"/>
    <lineage>
        <taxon>Eukaryota</taxon>
        <taxon>Fungi</taxon>
        <taxon>Dikarya</taxon>
        <taxon>Basidiomycota</taxon>
        <taxon>Agaricomycotina</taxon>
        <taxon>Agaricomycetes</taxon>
        <taxon>Agaricomycetidae</taxon>
        <taxon>Agaricales</taxon>
        <taxon>Agaricineae</taxon>
        <taxon>Strophariaceae</taxon>
        <taxon>Psilocybe</taxon>
    </lineage>
</organism>
<dbReference type="PANTHER" id="PTHR47332">
    <property type="entry name" value="SET DOMAIN-CONTAINING PROTEIN 5"/>
    <property type="match status" value="1"/>
</dbReference>
<dbReference type="Gene3D" id="2.170.270.10">
    <property type="entry name" value="SET domain"/>
    <property type="match status" value="1"/>
</dbReference>
<dbReference type="InterPro" id="IPR053185">
    <property type="entry name" value="SET_domain_protein"/>
</dbReference>
<dbReference type="PANTHER" id="PTHR47332:SF6">
    <property type="entry name" value="SET DOMAIN-CONTAINING PROTEIN"/>
    <property type="match status" value="1"/>
</dbReference>
<dbReference type="EMBL" id="JAACJJ010000046">
    <property type="protein sequence ID" value="KAF5313924.1"/>
    <property type="molecule type" value="Genomic_DNA"/>
</dbReference>
<feature type="compositionally biased region" description="Polar residues" evidence="1">
    <location>
        <begin position="609"/>
        <end position="618"/>
    </location>
</feature>
<evidence type="ECO:0000313" key="4">
    <source>
        <dbReference type="Proteomes" id="UP000567179"/>
    </source>
</evidence>
<dbReference type="SUPFAM" id="SSF82199">
    <property type="entry name" value="SET domain"/>
    <property type="match status" value="1"/>
</dbReference>
<sequence>MASTESTLYSPSNAGFSRAPSTTDSDITLCGPDEQEYTKAEPKQRLRKRVAFSAIVTTIYTGAQKSPPKLPKWKTLSIPTFRDSGNDVVQQREARFEGSSECCGSASRKRRFSGITQAPQTSAEPGSNASTEAHYSPLCKRRNCEPLQRDINTSPLSASVIKASESKRGLGRLVRDSRQQPSAIRGHSEKACPSSRKPPSNIFDKINQRVRTTFNRPSFDFAAFSLHRKYVLRNVTFSPSTLQCVAVLDAGVQALLPDVYPSLAMDSKKSKCVIDTADGKGDGIFAKTPIPGGECILAERPVLIAPYLIAMGFPLMQFYADMFSKLSPELLQQLKKPLTDQAQKKQQALDERSLEFYETIMQRYALAISLQAPSDELAELPQHRAIFPQMTKFNHSCGPNAYWKWDLSTFSLVLTAVRPIKAGEEITIAYVAPHLTSEGRRSTLRSLYAFDCVCDFCRSHSPSALAAGDDARLKLLSFRERSSPESPIRGSPSFQDWCEDHSLPPDILINPHLEAVDLIEREGLQILDTYSSHGKTPHPGRDLGTHFDILAMSYGALGDVDNFQKWIGRALESRGDERPEERIAFRKWMSNPMSFPAWARRAKSRSGDPASQSSNSEPTGKRHSKSVPVSGLDAFESMGMLRRF</sequence>
<dbReference type="CDD" id="cd20071">
    <property type="entry name" value="SET_SMYD"/>
    <property type="match status" value="1"/>
</dbReference>
<comment type="caution">
    <text evidence="3">The sequence shown here is derived from an EMBL/GenBank/DDBJ whole genome shotgun (WGS) entry which is preliminary data.</text>
</comment>